<comment type="caution">
    <text evidence="2">The sequence shown here is derived from an EMBL/GenBank/DDBJ whole genome shotgun (WGS) entry which is preliminary data.</text>
</comment>
<sequence>MRFKKFYLLQNGILKLIKSIQVIYKLELIRKFINNQEGTERWNQLKVNKTDLYKWKPESTYIHNPPFFQTTELNPKLVQPIKKAYCPLNLAGSIAENSLLVVISKAKVSLRKILILMVPEEEMMKLWLEVHSLTLVGPQTVYVPTGEVMDVFDAADKHMREGNQSIVLAGQEYDSGSSRDWATKGPYLQGVKCVIAQSFERIHRSNLVEMGILPLEFLQGESADTLGLTGKEQFTINVNTSNLTLGQTYTVETSTGKKFQAKSRSDTEVEIEYYKHGGILQYVLRKLVKA</sequence>
<dbReference type="Pfam" id="PF00694">
    <property type="entry name" value="Aconitase_C"/>
    <property type="match status" value="1"/>
</dbReference>
<evidence type="ECO:0000313" key="2">
    <source>
        <dbReference type="EMBL" id="CAD8129664.1"/>
    </source>
</evidence>
<reference evidence="2" key="1">
    <citation type="submission" date="2021-01" db="EMBL/GenBank/DDBJ databases">
        <authorList>
            <consortium name="Genoscope - CEA"/>
            <person name="William W."/>
        </authorList>
    </citation>
    <scope>NUCLEOTIDE SEQUENCE</scope>
</reference>
<feature type="domain" description="Aconitase A/isopropylmalate dehydratase small subunit swivel" evidence="1">
    <location>
        <begin position="138"/>
        <end position="219"/>
    </location>
</feature>
<dbReference type="EMBL" id="CAJJDN010000236">
    <property type="protein sequence ID" value="CAD8129664.1"/>
    <property type="molecule type" value="Genomic_DNA"/>
</dbReference>
<protein>
    <recommendedName>
        <fullName evidence="1">Aconitase A/isopropylmalate dehydratase small subunit swivel domain-containing protein</fullName>
    </recommendedName>
</protein>
<dbReference type="PANTHER" id="PTHR11670">
    <property type="entry name" value="ACONITASE/IRON-RESPONSIVE ELEMENT FAMILY MEMBER"/>
    <property type="match status" value="1"/>
</dbReference>
<keyword evidence="3" id="KW-1185">Reference proteome</keyword>
<name>A0A8S1RT87_9CILI</name>
<gene>
    <name evidence="2" type="ORF">PSON_ATCC_30995.1.T2360028</name>
</gene>
<accession>A0A8S1RT87</accession>
<evidence type="ECO:0000313" key="3">
    <source>
        <dbReference type="Proteomes" id="UP000692954"/>
    </source>
</evidence>
<proteinExistence type="predicted"/>
<dbReference type="InterPro" id="IPR006249">
    <property type="entry name" value="Aconitase/IRP2"/>
</dbReference>
<dbReference type="OrthoDB" id="446765at2759"/>
<dbReference type="Proteomes" id="UP000692954">
    <property type="component" value="Unassembled WGS sequence"/>
</dbReference>
<dbReference type="InterPro" id="IPR000573">
    <property type="entry name" value="AconitaseA/IPMdHydase_ssu_swvl"/>
</dbReference>
<dbReference type="AlphaFoldDB" id="A0A8S1RT87"/>
<organism evidence="2 3">
    <name type="scientific">Paramecium sonneborni</name>
    <dbReference type="NCBI Taxonomy" id="65129"/>
    <lineage>
        <taxon>Eukaryota</taxon>
        <taxon>Sar</taxon>
        <taxon>Alveolata</taxon>
        <taxon>Ciliophora</taxon>
        <taxon>Intramacronucleata</taxon>
        <taxon>Oligohymenophorea</taxon>
        <taxon>Peniculida</taxon>
        <taxon>Parameciidae</taxon>
        <taxon>Paramecium</taxon>
    </lineage>
</organism>
<evidence type="ECO:0000259" key="1">
    <source>
        <dbReference type="Pfam" id="PF00694"/>
    </source>
</evidence>